<dbReference type="RefSeq" id="WP_119925863.1">
    <property type="nucleotide sequence ID" value="NZ_QZEY01000002.1"/>
</dbReference>
<evidence type="ECO:0000313" key="6">
    <source>
        <dbReference type="EMBL" id="RJL34561.1"/>
    </source>
</evidence>
<dbReference type="Gene3D" id="1.10.10.10">
    <property type="entry name" value="Winged helix-like DNA-binding domain superfamily/Winged helix DNA-binding domain"/>
    <property type="match status" value="1"/>
</dbReference>
<dbReference type="SUPFAM" id="SSF46785">
    <property type="entry name" value="Winged helix' DNA-binding domain"/>
    <property type="match status" value="1"/>
</dbReference>
<sequence>MDLVRHLRYFEAVAEELHFGNAAIRLGMAQPPLSQRIQRLERELGVRLFDRTSRQVRLTDAGRALLAEAREILGRVDHLHAVMERARRGEVGTLRAAVTPDLAAPVVAALIAAAPPGVRLALSQIGTVEQVAALTAGELDVGVLHHPVTAPGLAFGPMLAQPVGVLLEEGDPLAASASVHLADLSGRDLVLFPRATAPGLYDEMIAGCRRHGFDPPAVHETPNPQFALGLVLAGTAVSLTPEAPSPGAVWRPLTGEPLHWRASTAWPRDTALAQTGEFAARITAILAREAGMRPVDALPARRVAPRPSSGFLA</sequence>
<dbReference type="SUPFAM" id="SSF53850">
    <property type="entry name" value="Periplasmic binding protein-like II"/>
    <property type="match status" value="1"/>
</dbReference>
<evidence type="ECO:0000256" key="4">
    <source>
        <dbReference type="ARBA" id="ARBA00023163"/>
    </source>
</evidence>
<gene>
    <name evidence="6" type="ORF">D5H75_09165</name>
</gene>
<dbReference type="Gene3D" id="3.40.190.10">
    <property type="entry name" value="Periplasmic binding protein-like II"/>
    <property type="match status" value="2"/>
</dbReference>
<keyword evidence="4" id="KW-0804">Transcription</keyword>
<dbReference type="AlphaFoldDB" id="A0A3A4B8K9"/>
<dbReference type="PANTHER" id="PTHR30346">
    <property type="entry name" value="TRANSCRIPTIONAL DUAL REGULATOR HCAR-RELATED"/>
    <property type="match status" value="1"/>
</dbReference>
<keyword evidence="7" id="KW-1185">Reference proteome</keyword>
<dbReference type="Pfam" id="PF00126">
    <property type="entry name" value="HTH_1"/>
    <property type="match status" value="1"/>
</dbReference>
<dbReference type="OrthoDB" id="3176554at2"/>
<protein>
    <submittedName>
        <fullName evidence="6">LysR family transcriptional regulator</fullName>
    </submittedName>
</protein>
<proteinExistence type="inferred from homology"/>
<evidence type="ECO:0000259" key="5">
    <source>
        <dbReference type="PROSITE" id="PS50931"/>
    </source>
</evidence>
<dbReference type="GO" id="GO:0003700">
    <property type="term" value="F:DNA-binding transcription factor activity"/>
    <property type="evidence" value="ECO:0007669"/>
    <property type="project" value="InterPro"/>
</dbReference>
<feature type="domain" description="HTH lysR-type" evidence="5">
    <location>
        <begin position="1"/>
        <end position="59"/>
    </location>
</feature>
<dbReference type="PRINTS" id="PR00039">
    <property type="entry name" value="HTHLYSR"/>
</dbReference>
<dbReference type="PROSITE" id="PS50931">
    <property type="entry name" value="HTH_LYSR"/>
    <property type="match status" value="1"/>
</dbReference>
<dbReference type="Proteomes" id="UP000265768">
    <property type="component" value="Unassembled WGS sequence"/>
</dbReference>
<evidence type="ECO:0000256" key="1">
    <source>
        <dbReference type="ARBA" id="ARBA00009437"/>
    </source>
</evidence>
<dbReference type="InterPro" id="IPR036388">
    <property type="entry name" value="WH-like_DNA-bd_sf"/>
</dbReference>
<accession>A0A3A4B8K9</accession>
<comment type="similarity">
    <text evidence="1">Belongs to the LysR transcriptional regulatory family.</text>
</comment>
<keyword evidence="3" id="KW-0238">DNA-binding</keyword>
<organism evidence="6 7">
    <name type="scientific">Bailinhaonella thermotolerans</name>
    <dbReference type="NCBI Taxonomy" id="1070861"/>
    <lineage>
        <taxon>Bacteria</taxon>
        <taxon>Bacillati</taxon>
        <taxon>Actinomycetota</taxon>
        <taxon>Actinomycetes</taxon>
        <taxon>Streptosporangiales</taxon>
        <taxon>Streptosporangiaceae</taxon>
        <taxon>Bailinhaonella</taxon>
    </lineage>
</organism>
<dbReference type="Pfam" id="PF03466">
    <property type="entry name" value="LysR_substrate"/>
    <property type="match status" value="1"/>
</dbReference>
<dbReference type="InterPro" id="IPR000847">
    <property type="entry name" value="LysR_HTH_N"/>
</dbReference>
<dbReference type="PANTHER" id="PTHR30346:SF0">
    <property type="entry name" value="HCA OPERON TRANSCRIPTIONAL ACTIVATOR HCAR"/>
    <property type="match status" value="1"/>
</dbReference>
<dbReference type="EMBL" id="QZEY01000002">
    <property type="protein sequence ID" value="RJL34561.1"/>
    <property type="molecule type" value="Genomic_DNA"/>
</dbReference>
<dbReference type="GO" id="GO:0003677">
    <property type="term" value="F:DNA binding"/>
    <property type="evidence" value="ECO:0007669"/>
    <property type="project" value="UniProtKB-KW"/>
</dbReference>
<dbReference type="CDD" id="cd08414">
    <property type="entry name" value="PBP2_LTTR_aromatics_like"/>
    <property type="match status" value="1"/>
</dbReference>
<keyword evidence="2" id="KW-0805">Transcription regulation</keyword>
<comment type="caution">
    <text evidence="6">The sequence shown here is derived from an EMBL/GenBank/DDBJ whole genome shotgun (WGS) entry which is preliminary data.</text>
</comment>
<dbReference type="FunFam" id="1.10.10.10:FF:000001">
    <property type="entry name" value="LysR family transcriptional regulator"/>
    <property type="match status" value="1"/>
</dbReference>
<dbReference type="InterPro" id="IPR005119">
    <property type="entry name" value="LysR_subst-bd"/>
</dbReference>
<evidence type="ECO:0000256" key="3">
    <source>
        <dbReference type="ARBA" id="ARBA00023125"/>
    </source>
</evidence>
<evidence type="ECO:0000256" key="2">
    <source>
        <dbReference type="ARBA" id="ARBA00023015"/>
    </source>
</evidence>
<evidence type="ECO:0000313" key="7">
    <source>
        <dbReference type="Proteomes" id="UP000265768"/>
    </source>
</evidence>
<name>A0A3A4B8K9_9ACTN</name>
<dbReference type="InterPro" id="IPR036390">
    <property type="entry name" value="WH_DNA-bd_sf"/>
</dbReference>
<reference evidence="6 7" key="1">
    <citation type="submission" date="2018-09" db="EMBL/GenBank/DDBJ databases">
        <title>YIM 75507 draft genome.</title>
        <authorList>
            <person name="Tang S."/>
            <person name="Feng Y."/>
        </authorList>
    </citation>
    <scope>NUCLEOTIDE SEQUENCE [LARGE SCALE GENOMIC DNA]</scope>
    <source>
        <strain evidence="6 7">YIM 75507</strain>
    </source>
</reference>
<dbReference type="GO" id="GO:0032993">
    <property type="term" value="C:protein-DNA complex"/>
    <property type="evidence" value="ECO:0007669"/>
    <property type="project" value="TreeGrafter"/>
</dbReference>